<dbReference type="PROSITE" id="PS00893">
    <property type="entry name" value="NUDIX_BOX"/>
    <property type="match status" value="1"/>
</dbReference>
<gene>
    <name evidence="6" type="ORF">AWB74_08812</name>
</gene>
<dbReference type="RefSeq" id="WP_087039596.1">
    <property type="nucleotide sequence ID" value="NZ_FCOM02000221.1"/>
</dbReference>
<evidence type="ECO:0000256" key="4">
    <source>
        <dbReference type="RuleBase" id="RU003476"/>
    </source>
</evidence>
<evidence type="ECO:0000256" key="1">
    <source>
        <dbReference type="ARBA" id="ARBA00001946"/>
    </source>
</evidence>
<proteinExistence type="inferred from homology"/>
<keyword evidence="7" id="KW-1185">Reference proteome</keyword>
<dbReference type="PANTHER" id="PTHR43046">
    <property type="entry name" value="GDP-MANNOSE MANNOSYL HYDROLASE"/>
    <property type="match status" value="1"/>
</dbReference>
<dbReference type="Pfam" id="PF00293">
    <property type="entry name" value="NUDIX"/>
    <property type="match status" value="1"/>
</dbReference>
<dbReference type="CDD" id="cd04667">
    <property type="entry name" value="NUDIX_Hydrolase"/>
    <property type="match status" value="1"/>
</dbReference>
<dbReference type="Proteomes" id="UP000055019">
    <property type="component" value="Unassembled WGS sequence"/>
</dbReference>
<evidence type="ECO:0000256" key="3">
    <source>
        <dbReference type="ARBA" id="ARBA00022842"/>
    </source>
</evidence>
<evidence type="ECO:0000313" key="6">
    <source>
        <dbReference type="EMBL" id="SAL88938.1"/>
    </source>
</evidence>
<evidence type="ECO:0000259" key="5">
    <source>
        <dbReference type="PROSITE" id="PS51462"/>
    </source>
</evidence>
<evidence type="ECO:0000313" key="7">
    <source>
        <dbReference type="Proteomes" id="UP000055019"/>
    </source>
</evidence>
<dbReference type="PRINTS" id="PR00502">
    <property type="entry name" value="NUDIXFAMILY"/>
</dbReference>
<dbReference type="PANTHER" id="PTHR43046:SF12">
    <property type="entry name" value="GDP-MANNOSE MANNOSYL HYDROLASE"/>
    <property type="match status" value="1"/>
</dbReference>
<dbReference type="EMBL" id="FCOM02000221">
    <property type="protein sequence ID" value="SAL88938.1"/>
    <property type="molecule type" value="Genomic_DNA"/>
</dbReference>
<organism evidence="6 7">
    <name type="scientific">Caballeronia arvi</name>
    <dbReference type="NCBI Taxonomy" id="1777135"/>
    <lineage>
        <taxon>Bacteria</taxon>
        <taxon>Pseudomonadati</taxon>
        <taxon>Pseudomonadota</taxon>
        <taxon>Betaproteobacteria</taxon>
        <taxon>Burkholderiales</taxon>
        <taxon>Burkholderiaceae</taxon>
        <taxon>Caballeronia</taxon>
    </lineage>
</organism>
<reference evidence="6" key="1">
    <citation type="submission" date="2016-01" db="EMBL/GenBank/DDBJ databases">
        <authorList>
            <person name="Peeters C."/>
        </authorList>
    </citation>
    <scope>NUCLEOTIDE SEQUENCE [LARGE SCALE GENOMIC DNA]</scope>
    <source>
        <strain evidence="6">LMG 29317</strain>
    </source>
</reference>
<dbReference type="InterPro" id="IPR000086">
    <property type="entry name" value="NUDIX_hydrolase_dom"/>
</dbReference>
<comment type="similarity">
    <text evidence="4">Belongs to the Nudix hydrolase family.</text>
</comment>
<keyword evidence="2 4" id="KW-0378">Hydrolase</keyword>
<keyword evidence="3" id="KW-0460">Magnesium</keyword>
<evidence type="ECO:0000256" key="2">
    <source>
        <dbReference type="ARBA" id="ARBA00022801"/>
    </source>
</evidence>
<dbReference type="InterPro" id="IPR020476">
    <property type="entry name" value="Nudix_hydrolase"/>
</dbReference>
<dbReference type="OrthoDB" id="9791228at2"/>
<dbReference type="GO" id="GO:0016787">
    <property type="term" value="F:hydrolase activity"/>
    <property type="evidence" value="ECO:0007669"/>
    <property type="project" value="UniProtKB-KW"/>
</dbReference>
<comment type="caution">
    <text evidence="6">The sequence shown here is derived from an EMBL/GenBank/DDBJ whole genome shotgun (WGS) entry which is preliminary data.</text>
</comment>
<dbReference type="Gene3D" id="3.90.79.10">
    <property type="entry name" value="Nucleoside Triphosphate Pyrophosphohydrolase"/>
    <property type="match status" value="1"/>
</dbReference>
<dbReference type="InterPro" id="IPR015797">
    <property type="entry name" value="NUDIX_hydrolase-like_dom_sf"/>
</dbReference>
<comment type="cofactor">
    <cofactor evidence="1">
        <name>Mg(2+)</name>
        <dbReference type="ChEBI" id="CHEBI:18420"/>
    </cofactor>
</comment>
<feature type="domain" description="Nudix hydrolase" evidence="5">
    <location>
        <begin position="1"/>
        <end position="119"/>
    </location>
</feature>
<dbReference type="InterPro" id="IPR020084">
    <property type="entry name" value="NUDIX_hydrolase_CS"/>
</dbReference>
<dbReference type="AlphaFoldDB" id="A0A158L6K4"/>
<dbReference type="PROSITE" id="PS51462">
    <property type="entry name" value="NUDIX"/>
    <property type="match status" value="1"/>
</dbReference>
<name>A0A158L6K4_9BURK</name>
<dbReference type="SUPFAM" id="SSF55811">
    <property type="entry name" value="Nudix"/>
    <property type="match status" value="1"/>
</dbReference>
<accession>A0A158L6K4</accession>
<sequence>MKRRATVICERNGRVLVVARALGRWAFPGGKRKLGEDLGETAQRELEEETGLVATHVHYAFQFHGLRSRHFVFAARVGETIEAIPSNEIVRCQWMHLDEILCAEASIPTKGIAAIFLRQTQCGNHQSLREAIELYLCRAPASDD</sequence>
<protein>
    <submittedName>
        <fullName evidence="6">NUDIX hydrolase</fullName>
    </submittedName>
</protein>